<feature type="domain" description="A-kinase anchor protein 7-like phosphoesterase" evidence="2">
    <location>
        <begin position="386"/>
        <end position="607"/>
    </location>
</feature>
<dbReference type="Proteomes" id="UP001141327">
    <property type="component" value="Unassembled WGS sequence"/>
</dbReference>
<dbReference type="SUPFAM" id="SSF55144">
    <property type="entry name" value="LigT-like"/>
    <property type="match status" value="1"/>
</dbReference>
<gene>
    <name evidence="3" type="ORF">PAPYR_3423</name>
</gene>
<feature type="compositionally biased region" description="Polar residues" evidence="1">
    <location>
        <begin position="440"/>
        <end position="456"/>
    </location>
</feature>
<dbReference type="InterPro" id="IPR009097">
    <property type="entry name" value="Cyclic_Pdiesterase"/>
</dbReference>
<feature type="region of interest" description="Disordered" evidence="1">
    <location>
        <begin position="543"/>
        <end position="565"/>
    </location>
</feature>
<dbReference type="PANTHER" id="PTHR15934:SF2">
    <property type="entry name" value="A-KINASE ANCHOR PROTEIN 7-LIKE PHOSPHOESTERASE DOMAIN-CONTAINING PROTEIN"/>
    <property type="match status" value="1"/>
</dbReference>
<dbReference type="InterPro" id="IPR052641">
    <property type="entry name" value="AKAP7_isoform_gamma"/>
</dbReference>
<name>A0ABQ8UUJ5_9EUKA</name>
<feature type="compositionally biased region" description="Polar residues" evidence="1">
    <location>
        <begin position="1"/>
        <end position="10"/>
    </location>
</feature>
<accession>A0ABQ8UUJ5</accession>
<comment type="caution">
    <text evidence="3">The sequence shown here is derived from an EMBL/GenBank/DDBJ whole genome shotgun (WGS) entry which is preliminary data.</text>
</comment>
<keyword evidence="4" id="KW-1185">Reference proteome</keyword>
<dbReference type="Pfam" id="PF10469">
    <property type="entry name" value="AKAP7_NLS"/>
    <property type="match status" value="1"/>
</dbReference>
<feature type="region of interest" description="Disordered" evidence="1">
    <location>
        <begin position="440"/>
        <end position="471"/>
    </location>
</feature>
<proteinExistence type="predicted"/>
<reference evidence="3" key="1">
    <citation type="journal article" date="2022" name="bioRxiv">
        <title>Genomics of Preaxostyla Flagellates Illuminates Evolutionary Transitions and the Path Towards Mitochondrial Loss.</title>
        <authorList>
            <person name="Novak L.V.F."/>
            <person name="Treitli S.C."/>
            <person name="Pyrih J."/>
            <person name="Halakuc P."/>
            <person name="Pipaliya S.V."/>
            <person name="Vacek V."/>
            <person name="Brzon O."/>
            <person name="Soukal P."/>
            <person name="Eme L."/>
            <person name="Dacks J.B."/>
            <person name="Karnkowska A."/>
            <person name="Elias M."/>
            <person name="Hampl V."/>
        </authorList>
    </citation>
    <scope>NUCLEOTIDE SEQUENCE</scope>
    <source>
        <strain evidence="3">RCP-MX</strain>
    </source>
</reference>
<evidence type="ECO:0000259" key="2">
    <source>
        <dbReference type="Pfam" id="PF10469"/>
    </source>
</evidence>
<feature type="compositionally biased region" description="Basic and acidic residues" evidence="1">
    <location>
        <begin position="16"/>
        <end position="41"/>
    </location>
</feature>
<evidence type="ECO:0000313" key="4">
    <source>
        <dbReference type="Proteomes" id="UP001141327"/>
    </source>
</evidence>
<feature type="region of interest" description="Disordered" evidence="1">
    <location>
        <begin position="276"/>
        <end position="343"/>
    </location>
</feature>
<sequence length="608" mass="65468">MEPAKQTESGGTLADKNQEPPKRDQKRGWSRKDRHEKKVSENKRFSVQELPVVETGFACCCRAPECGWSATLPVPAGVSISQPVAQLVCCYHYVFPYLLRAHSRLERLIKLPEGSYASLFVPNTRARKRATCRVTSACSYSACSYSACSYSACSYSACSYSACSYSACSYSACSYSAWGRTTCARAPSSTPTSRASNSLFALERCLSQLQLALLRTLQPSHFLALRVPPGSLQDAIARVQEALTITVTEASRAGYHKGVAAQSTKGDSVPFRAVEAGDDLLEARPSTPITEVRDEEEGSAFSGGDVSGEQPSPSEADDGEPAGTRADGGKAPESPLAPSVPTKWLRQPDVVVVPVSEVVKTARGHEESKRRDTGNQRGQAAPKDAIRECWIQTSTLHLTMAVCTLYSAPRVQKAIALLRDVKSRVLDVYYRSATTSGGIATTPMTPGETVISSPDSNPACPVTSATSTTSITSAQAGPPQLILRGLDTFGGGRVTFVKPAPGDEVVRLCQCADAVGRAFGEAGLTDPHNLKEKWVPHLTIMKVRRPPPSRGRRKGRRNPGAPRIDPSFLLPYIDTDFGQVTFSDVELCSMKGTKVAGFYPVLDRVPFC</sequence>
<feature type="compositionally biased region" description="Basic residues" evidence="1">
    <location>
        <begin position="543"/>
        <end position="557"/>
    </location>
</feature>
<feature type="region of interest" description="Disordered" evidence="1">
    <location>
        <begin position="361"/>
        <end position="383"/>
    </location>
</feature>
<dbReference type="EMBL" id="JAPMOS010000013">
    <property type="protein sequence ID" value="KAJ4460395.1"/>
    <property type="molecule type" value="Genomic_DNA"/>
</dbReference>
<protein>
    <submittedName>
        <fullName evidence="3">AKAP7 2'5' RNA ligase-like domain</fullName>
    </submittedName>
</protein>
<feature type="compositionally biased region" description="Basic and acidic residues" evidence="1">
    <location>
        <begin position="363"/>
        <end position="374"/>
    </location>
</feature>
<organism evidence="3 4">
    <name type="scientific">Paratrimastix pyriformis</name>
    <dbReference type="NCBI Taxonomy" id="342808"/>
    <lineage>
        <taxon>Eukaryota</taxon>
        <taxon>Metamonada</taxon>
        <taxon>Preaxostyla</taxon>
        <taxon>Paratrimastigidae</taxon>
        <taxon>Paratrimastix</taxon>
    </lineage>
</organism>
<feature type="region of interest" description="Disordered" evidence="1">
    <location>
        <begin position="1"/>
        <end position="41"/>
    </location>
</feature>
<dbReference type="Gene3D" id="3.90.1140.10">
    <property type="entry name" value="Cyclic phosphodiesterase"/>
    <property type="match status" value="1"/>
</dbReference>
<dbReference type="PANTHER" id="PTHR15934">
    <property type="entry name" value="RNA 2',3'-CYCLIC PHOSPHODIESTERASE"/>
    <property type="match status" value="1"/>
</dbReference>
<evidence type="ECO:0000313" key="3">
    <source>
        <dbReference type="EMBL" id="KAJ4460395.1"/>
    </source>
</evidence>
<dbReference type="InterPro" id="IPR019510">
    <property type="entry name" value="AKAP7-like_phosphoesterase"/>
</dbReference>
<evidence type="ECO:0000256" key="1">
    <source>
        <dbReference type="SAM" id="MobiDB-lite"/>
    </source>
</evidence>